<dbReference type="SUPFAM" id="SSF50022">
    <property type="entry name" value="ISP domain"/>
    <property type="match status" value="1"/>
</dbReference>
<dbReference type="Proteomes" id="UP000247892">
    <property type="component" value="Unassembled WGS sequence"/>
</dbReference>
<dbReference type="InterPro" id="IPR006076">
    <property type="entry name" value="FAD-dep_OxRdtase"/>
</dbReference>
<keyword evidence="2" id="KW-0479">Metal-binding</keyword>
<dbReference type="FunFam" id="2.102.10.10:FF:000014">
    <property type="entry name" value="Oxidoreductase, FAD dependent"/>
    <property type="match status" value="1"/>
</dbReference>
<reference evidence="7 8" key="1">
    <citation type="submission" date="2016-07" db="EMBL/GenBank/DDBJ databases">
        <title>Draft genome sequence of Prauserella sp. YIM 121212, isolated from alkaline soil.</title>
        <authorList>
            <person name="Ruckert C."/>
            <person name="Albersmeier A."/>
            <person name="Jiang C.-L."/>
            <person name="Jiang Y."/>
            <person name="Kalinowski J."/>
            <person name="Schneider O."/>
            <person name="Winkler A."/>
            <person name="Zotchev S.B."/>
        </authorList>
    </citation>
    <scope>NUCLEOTIDE SEQUENCE [LARGE SCALE GENOMIC DNA]</scope>
    <source>
        <strain evidence="7 8">YIM 121212</strain>
    </source>
</reference>
<dbReference type="PANTHER" id="PTHR13847:SF274">
    <property type="entry name" value="RIESKE 2FE-2S IRON-SULFUR PROTEIN YHFW-RELATED"/>
    <property type="match status" value="1"/>
</dbReference>
<name>A0A318M060_9PSEU</name>
<keyword evidence="5" id="KW-1015">Disulfide bond</keyword>
<dbReference type="RefSeq" id="WP_110335921.1">
    <property type="nucleotide sequence ID" value="NZ_MASU01000005.1"/>
</dbReference>
<sequence length="509" mass="54987">MEPAAGLPAPRSLWIDSAPAPARADRDLPTEADVVVIGAGIAGLTTAYLLAREGRSVLVLEAKELAAGVSGHTTAKLSAQHALKYAGLERAKGREAAMRYAETQHAAVDWIAKTSTELGIDCDFARRDSFVYTTDEDRLDELKAEADAAARAGLPASFTDDIGLAAPAVGAVRFTGQAQFHPRRWLLGLADEIERLGGRIAQHAPAQAVTEWPTLSVRTPRGRVRTDHVVVTTHYPILDRGLFFARLDPVRDLVVAGPVPVERMPAGMYLDAVTHHSVRGYDSATEPIAVVGGEHYRTGENLDVEGRYRELATWARDLLGLRITHRWSAHDMSTPDSVPYVGRYHPLTARVWVATGFGQWGMTGGTAAGQLLRDLILDDENPAAPLYDPNRAHLRSAPEVVKDNVAVARHLVGDHVRALRTPAELDQLPAGEATVTRVGAKMTAAYRAPDGELHAVSARCTHLGCLVTFNNAEQTWDCACHGSRFGTDGTVIQGPATRPLRRLNEGPDD</sequence>
<evidence type="ECO:0000313" key="8">
    <source>
        <dbReference type="Proteomes" id="UP000247892"/>
    </source>
</evidence>
<dbReference type="PANTHER" id="PTHR13847">
    <property type="entry name" value="SARCOSINE DEHYDROGENASE-RELATED"/>
    <property type="match status" value="1"/>
</dbReference>
<dbReference type="GO" id="GO:0046872">
    <property type="term" value="F:metal ion binding"/>
    <property type="evidence" value="ECO:0007669"/>
    <property type="project" value="UniProtKB-KW"/>
</dbReference>
<dbReference type="OrthoDB" id="9767869at2"/>
<accession>A0A318M060</accession>
<dbReference type="Pfam" id="PF01266">
    <property type="entry name" value="DAO"/>
    <property type="match status" value="1"/>
</dbReference>
<comment type="caution">
    <text evidence="7">The sequence shown here is derived from an EMBL/GenBank/DDBJ whole genome shotgun (WGS) entry which is preliminary data.</text>
</comment>
<proteinExistence type="predicted"/>
<evidence type="ECO:0000256" key="5">
    <source>
        <dbReference type="ARBA" id="ARBA00023157"/>
    </source>
</evidence>
<dbReference type="GO" id="GO:0016020">
    <property type="term" value="C:membrane"/>
    <property type="evidence" value="ECO:0007669"/>
    <property type="project" value="InterPro"/>
</dbReference>
<dbReference type="PROSITE" id="PS51296">
    <property type="entry name" value="RIESKE"/>
    <property type="match status" value="1"/>
</dbReference>
<dbReference type="GO" id="GO:0016705">
    <property type="term" value="F:oxidoreductase activity, acting on paired donors, with incorporation or reduction of molecular oxygen"/>
    <property type="evidence" value="ECO:0007669"/>
    <property type="project" value="UniProtKB-ARBA"/>
</dbReference>
<dbReference type="GO" id="GO:0005737">
    <property type="term" value="C:cytoplasm"/>
    <property type="evidence" value="ECO:0007669"/>
    <property type="project" value="TreeGrafter"/>
</dbReference>
<dbReference type="InterPro" id="IPR017941">
    <property type="entry name" value="Rieske_2Fe-2S"/>
</dbReference>
<dbReference type="InterPro" id="IPR005805">
    <property type="entry name" value="Rieske_Fe-S_prot_C"/>
</dbReference>
<gene>
    <name evidence="7" type="ORF">BA062_10650</name>
</gene>
<dbReference type="Pfam" id="PF00355">
    <property type="entry name" value="Rieske"/>
    <property type="match status" value="1"/>
</dbReference>
<evidence type="ECO:0000256" key="1">
    <source>
        <dbReference type="ARBA" id="ARBA00022714"/>
    </source>
</evidence>
<dbReference type="Gene3D" id="3.50.50.60">
    <property type="entry name" value="FAD/NAD(P)-binding domain"/>
    <property type="match status" value="1"/>
</dbReference>
<evidence type="ECO:0000256" key="4">
    <source>
        <dbReference type="ARBA" id="ARBA00023014"/>
    </source>
</evidence>
<keyword evidence="1" id="KW-0001">2Fe-2S</keyword>
<dbReference type="InterPro" id="IPR036188">
    <property type="entry name" value="FAD/NAD-bd_sf"/>
</dbReference>
<protein>
    <submittedName>
        <fullName evidence="7">FAD-dependent oxidoreductase</fullName>
    </submittedName>
</protein>
<dbReference type="SUPFAM" id="SSF51971">
    <property type="entry name" value="Nucleotide-binding domain"/>
    <property type="match status" value="1"/>
</dbReference>
<dbReference type="InterPro" id="IPR036922">
    <property type="entry name" value="Rieske_2Fe-2S_sf"/>
</dbReference>
<dbReference type="EMBL" id="MASU01000005">
    <property type="protein sequence ID" value="PXY35915.1"/>
    <property type="molecule type" value="Genomic_DNA"/>
</dbReference>
<keyword evidence="4" id="KW-0411">Iron-sulfur</keyword>
<evidence type="ECO:0000259" key="6">
    <source>
        <dbReference type="PROSITE" id="PS51296"/>
    </source>
</evidence>
<dbReference type="AlphaFoldDB" id="A0A318M060"/>
<dbReference type="GO" id="GO:0051537">
    <property type="term" value="F:2 iron, 2 sulfur cluster binding"/>
    <property type="evidence" value="ECO:0007669"/>
    <property type="project" value="UniProtKB-KW"/>
</dbReference>
<organism evidence="7 8">
    <name type="scientific">Prauserella flavalba</name>
    <dbReference type="NCBI Taxonomy" id="1477506"/>
    <lineage>
        <taxon>Bacteria</taxon>
        <taxon>Bacillati</taxon>
        <taxon>Actinomycetota</taxon>
        <taxon>Actinomycetes</taxon>
        <taxon>Pseudonocardiales</taxon>
        <taxon>Pseudonocardiaceae</taxon>
        <taxon>Prauserella</taxon>
    </lineage>
</organism>
<feature type="domain" description="Rieske" evidence="6">
    <location>
        <begin position="420"/>
        <end position="509"/>
    </location>
</feature>
<evidence type="ECO:0000256" key="3">
    <source>
        <dbReference type="ARBA" id="ARBA00023004"/>
    </source>
</evidence>
<dbReference type="GO" id="GO:0004497">
    <property type="term" value="F:monooxygenase activity"/>
    <property type="evidence" value="ECO:0007669"/>
    <property type="project" value="UniProtKB-ARBA"/>
</dbReference>
<evidence type="ECO:0000313" key="7">
    <source>
        <dbReference type="EMBL" id="PXY35915.1"/>
    </source>
</evidence>
<evidence type="ECO:0000256" key="2">
    <source>
        <dbReference type="ARBA" id="ARBA00022723"/>
    </source>
</evidence>
<keyword evidence="8" id="KW-1185">Reference proteome</keyword>
<keyword evidence="3" id="KW-0408">Iron</keyword>
<dbReference type="Gene3D" id="2.102.10.10">
    <property type="entry name" value="Rieske [2Fe-2S] iron-sulphur domain"/>
    <property type="match status" value="1"/>
</dbReference>
<dbReference type="Gene3D" id="3.30.9.10">
    <property type="entry name" value="D-Amino Acid Oxidase, subunit A, domain 2"/>
    <property type="match status" value="1"/>
</dbReference>
<dbReference type="PRINTS" id="PR00162">
    <property type="entry name" value="RIESKE"/>
</dbReference>